<gene>
    <name evidence="1" type="ORF">WA026_014238</name>
</gene>
<keyword evidence="2" id="KW-1185">Reference proteome</keyword>
<evidence type="ECO:0000313" key="1">
    <source>
        <dbReference type="EMBL" id="KAK9871783.1"/>
    </source>
</evidence>
<comment type="caution">
    <text evidence="1">The sequence shown here is derived from an EMBL/GenBank/DDBJ whole genome shotgun (WGS) entry which is preliminary data.</text>
</comment>
<sequence length="142" mass="16418">MTENDVNKTPILDNRSIFSVFHLNIQDWSFKKDGSLPVDKSFEVFLNNLVSAVEIAFPMKTYADDGCEKPAVHWYTDELRQMRQLLEMPGALRNTFASRTPKVEVFSFREVSFMEVRDAISQLEDSTPLDYYGLTSIILKRI</sequence>
<dbReference type="AlphaFoldDB" id="A0AAW1TSX4"/>
<proteinExistence type="predicted"/>
<protein>
    <submittedName>
        <fullName evidence="1">Uncharacterized protein</fullName>
    </submittedName>
</protein>
<dbReference type="EMBL" id="JARQZJ010000007">
    <property type="protein sequence ID" value="KAK9871783.1"/>
    <property type="molecule type" value="Genomic_DNA"/>
</dbReference>
<dbReference type="Proteomes" id="UP001431783">
    <property type="component" value="Unassembled WGS sequence"/>
</dbReference>
<name>A0AAW1TSX4_9CUCU</name>
<evidence type="ECO:0000313" key="2">
    <source>
        <dbReference type="Proteomes" id="UP001431783"/>
    </source>
</evidence>
<reference evidence="1 2" key="1">
    <citation type="submission" date="2023-03" db="EMBL/GenBank/DDBJ databases">
        <title>Genome insight into feeding habits of ladybird beetles.</title>
        <authorList>
            <person name="Li H.-S."/>
            <person name="Huang Y.-H."/>
            <person name="Pang H."/>
        </authorList>
    </citation>
    <scope>NUCLEOTIDE SEQUENCE [LARGE SCALE GENOMIC DNA]</scope>
    <source>
        <strain evidence="1">SYSU_2023b</strain>
        <tissue evidence="1">Whole body</tissue>
    </source>
</reference>
<accession>A0AAW1TSX4</accession>
<organism evidence="1 2">
    <name type="scientific">Henosepilachna vigintioctopunctata</name>
    <dbReference type="NCBI Taxonomy" id="420089"/>
    <lineage>
        <taxon>Eukaryota</taxon>
        <taxon>Metazoa</taxon>
        <taxon>Ecdysozoa</taxon>
        <taxon>Arthropoda</taxon>
        <taxon>Hexapoda</taxon>
        <taxon>Insecta</taxon>
        <taxon>Pterygota</taxon>
        <taxon>Neoptera</taxon>
        <taxon>Endopterygota</taxon>
        <taxon>Coleoptera</taxon>
        <taxon>Polyphaga</taxon>
        <taxon>Cucujiformia</taxon>
        <taxon>Coccinelloidea</taxon>
        <taxon>Coccinellidae</taxon>
        <taxon>Epilachninae</taxon>
        <taxon>Epilachnini</taxon>
        <taxon>Henosepilachna</taxon>
    </lineage>
</organism>